<organism evidence="2 3">
    <name type="scientific">Colletotrichum karsti</name>
    <dbReference type="NCBI Taxonomy" id="1095194"/>
    <lineage>
        <taxon>Eukaryota</taxon>
        <taxon>Fungi</taxon>
        <taxon>Dikarya</taxon>
        <taxon>Ascomycota</taxon>
        <taxon>Pezizomycotina</taxon>
        <taxon>Sordariomycetes</taxon>
        <taxon>Hypocreomycetidae</taxon>
        <taxon>Glomerellales</taxon>
        <taxon>Glomerellaceae</taxon>
        <taxon>Colletotrichum</taxon>
        <taxon>Colletotrichum boninense species complex</taxon>
    </lineage>
</organism>
<dbReference type="RefSeq" id="XP_038749251.1">
    <property type="nucleotide sequence ID" value="XM_038885320.1"/>
</dbReference>
<feature type="region of interest" description="Disordered" evidence="1">
    <location>
        <begin position="197"/>
        <end position="220"/>
    </location>
</feature>
<evidence type="ECO:0000313" key="2">
    <source>
        <dbReference type="EMBL" id="KAF9879790.1"/>
    </source>
</evidence>
<reference evidence="2" key="2">
    <citation type="submission" date="2020-11" db="EMBL/GenBank/DDBJ databases">
        <title>Whole genome sequencing of Colletotrichum sp.</title>
        <authorList>
            <person name="Li H."/>
        </authorList>
    </citation>
    <scope>NUCLEOTIDE SEQUENCE</scope>
    <source>
        <strain evidence="2">CkLH20</strain>
    </source>
</reference>
<comment type="caution">
    <text evidence="2">The sequence shown here is derived from an EMBL/GenBank/DDBJ whole genome shotgun (WGS) entry which is preliminary data.</text>
</comment>
<evidence type="ECO:0000313" key="3">
    <source>
        <dbReference type="Proteomes" id="UP000781932"/>
    </source>
</evidence>
<feature type="region of interest" description="Disordered" evidence="1">
    <location>
        <begin position="1"/>
        <end position="39"/>
    </location>
</feature>
<dbReference type="OrthoDB" id="273010at2759"/>
<sequence>MFKSVSSPPKIQEEYPKQRSAVTTPGTVSPDPDLPSTWKLTLSSSSSLKVAIEEAARAMEKKEIKDTNTSDVPIQVLMEKKQTDTLIVEPKLKELPPRPVQKENTPPPHQSHKKSEETPTESNYSIRTENDDKDIDNRDVLRGLNIAISAACDEEVDAWIREKTGVRIRRFLADLRAFESLAEDDTPDPMHERARIRRAGSRKLKAQIRQSRAAREARQL</sequence>
<evidence type="ECO:0000256" key="1">
    <source>
        <dbReference type="SAM" id="MobiDB-lite"/>
    </source>
</evidence>
<protein>
    <submittedName>
        <fullName evidence="2">Uncharacterized protein</fullName>
    </submittedName>
</protein>
<dbReference type="EMBL" id="JAATWM020000006">
    <property type="protein sequence ID" value="KAF9879790.1"/>
    <property type="molecule type" value="Genomic_DNA"/>
</dbReference>
<accession>A0A9P6II98</accession>
<name>A0A9P6II98_9PEZI</name>
<reference evidence="2" key="1">
    <citation type="submission" date="2020-03" db="EMBL/GenBank/DDBJ databases">
        <authorList>
            <person name="He L."/>
        </authorList>
    </citation>
    <scope>NUCLEOTIDE SEQUENCE</scope>
    <source>
        <strain evidence="2">CkLH20</strain>
    </source>
</reference>
<proteinExistence type="predicted"/>
<gene>
    <name evidence="2" type="ORF">CkaCkLH20_02601</name>
</gene>
<dbReference type="GeneID" id="62158394"/>
<dbReference type="Proteomes" id="UP000781932">
    <property type="component" value="Unassembled WGS sequence"/>
</dbReference>
<dbReference type="AlphaFoldDB" id="A0A9P6II98"/>
<keyword evidence="3" id="KW-1185">Reference proteome</keyword>
<feature type="region of interest" description="Disordered" evidence="1">
    <location>
        <begin position="83"/>
        <end position="131"/>
    </location>
</feature>
<feature type="compositionally biased region" description="Basic residues" evidence="1">
    <location>
        <begin position="197"/>
        <end position="206"/>
    </location>
</feature>